<proteinExistence type="predicted"/>
<dbReference type="InterPro" id="IPR005546">
    <property type="entry name" value="Autotransporte_beta"/>
</dbReference>
<dbReference type="EMBL" id="FNSC01000001">
    <property type="protein sequence ID" value="SEE37450.1"/>
    <property type="molecule type" value="Genomic_DNA"/>
</dbReference>
<feature type="signal peptide" evidence="1">
    <location>
        <begin position="1"/>
        <end position="32"/>
    </location>
</feature>
<dbReference type="InterPro" id="IPR006315">
    <property type="entry name" value="OM_autotransptr_brl_dom"/>
</dbReference>
<evidence type="ECO:0000256" key="1">
    <source>
        <dbReference type="SAM" id="SignalP"/>
    </source>
</evidence>
<dbReference type="NCBIfam" id="TIGR01414">
    <property type="entry name" value="autotrans_barl"/>
    <property type="match status" value="1"/>
</dbReference>
<dbReference type="Gene3D" id="2.40.128.130">
    <property type="entry name" value="Autotransporter beta-domain"/>
    <property type="match status" value="1"/>
</dbReference>
<evidence type="ECO:0000259" key="2">
    <source>
        <dbReference type="PROSITE" id="PS51208"/>
    </source>
</evidence>
<evidence type="ECO:0000313" key="3">
    <source>
        <dbReference type="EMBL" id="SEE37450.1"/>
    </source>
</evidence>
<dbReference type="AlphaFoldDB" id="A0A1H5IB92"/>
<dbReference type="SUPFAM" id="SSF103515">
    <property type="entry name" value="Autotransporter"/>
    <property type="match status" value="1"/>
</dbReference>
<evidence type="ECO:0000313" key="4">
    <source>
        <dbReference type="Proteomes" id="UP000242849"/>
    </source>
</evidence>
<sequence length="548" mass="56907">MRRPASPFLYLKKCALATAMTSLLLQPALSQAAAFSISNANASTGVINLSTSNLGNMVLGNPSALTSGANAYNYAVVYFVPNASNAAFAFGQNATPVDTVMIIYSGFFNPNTPGQGALAGNDDSGTADVCGISGLCPLVTLSVSGGQVYSVVISTFSPATSLGLPLSFFTNGDGVFYSAPPAATGGVFDSATQLHNSPALGAARVIDASPELLALFNTLSTAQQRSNAATQTLPLLLGATTNAISNSLSAINDVIQARQNSISGLSSGDPLLGSEHFWMKGFGSWADQNARNGIAGFDADSKGLALGVDAAVSEALTLGLAFAYAETNINSDSHAAPQDAQIDTFQLIGYGSYALSPETELNFQLDVGQNRTEGTRHMPFAGTAAESDYDGYSAHAGIGIGHRLRLSEQLTFVPSVRADYTWIGDDSYQEKGAGLLNLDVDSRNTEELVLGIDGKLDYALTETTLISANLGAGYDVINEGSSMTSAYAGAPGATFNAMGLDMEPWLARAGLGLTHTLDGGTEVSLRYDAEARSDFTNQSASIKARWAF</sequence>
<dbReference type="OrthoDB" id="9780507at2"/>
<feature type="domain" description="Autotransporter" evidence="2">
    <location>
        <begin position="270"/>
        <end position="548"/>
    </location>
</feature>
<dbReference type="STRING" id="53406.SAMN05421553_4637"/>
<dbReference type="Pfam" id="PF03797">
    <property type="entry name" value="Autotransporter"/>
    <property type="match status" value="1"/>
</dbReference>
<dbReference type="RefSeq" id="WP_090387226.1">
    <property type="nucleotide sequence ID" value="NZ_CP156749.1"/>
</dbReference>
<organism evidence="3 4">
    <name type="scientific">Pseudomonas anguilliseptica</name>
    <dbReference type="NCBI Taxonomy" id="53406"/>
    <lineage>
        <taxon>Bacteria</taxon>
        <taxon>Pseudomonadati</taxon>
        <taxon>Pseudomonadota</taxon>
        <taxon>Gammaproteobacteria</taxon>
        <taxon>Pseudomonadales</taxon>
        <taxon>Pseudomonadaceae</taxon>
        <taxon>Pseudomonas</taxon>
    </lineage>
</organism>
<name>A0A1H5IB92_PSEAG</name>
<dbReference type="PROSITE" id="PS51208">
    <property type="entry name" value="AUTOTRANSPORTER"/>
    <property type="match status" value="1"/>
</dbReference>
<feature type="chain" id="PRO_5017255020" evidence="1">
    <location>
        <begin position="33"/>
        <end position="548"/>
    </location>
</feature>
<dbReference type="SMART" id="SM00869">
    <property type="entry name" value="Autotransporter"/>
    <property type="match status" value="1"/>
</dbReference>
<accession>A0A1H5IB92</accession>
<dbReference type="InterPro" id="IPR036709">
    <property type="entry name" value="Autotransporte_beta_dom_sf"/>
</dbReference>
<keyword evidence="4" id="KW-1185">Reference proteome</keyword>
<keyword evidence="1" id="KW-0732">Signal</keyword>
<reference evidence="4" key="1">
    <citation type="submission" date="2016-10" db="EMBL/GenBank/DDBJ databases">
        <authorList>
            <person name="Varghese N."/>
            <person name="Submissions S."/>
        </authorList>
    </citation>
    <scope>NUCLEOTIDE SEQUENCE [LARGE SCALE GENOMIC DNA]</scope>
    <source>
        <strain evidence="4">DSM 12111</strain>
    </source>
</reference>
<dbReference type="Proteomes" id="UP000242849">
    <property type="component" value="Unassembled WGS sequence"/>
</dbReference>
<gene>
    <name evidence="3" type="ORF">SAMN05421553_4637</name>
</gene>
<dbReference type="GO" id="GO:0019867">
    <property type="term" value="C:outer membrane"/>
    <property type="evidence" value="ECO:0007669"/>
    <property type="project" value="InterPro"/>
</dbReference>
<protein>
    <submittedName>
        <fullName evidence="3">Outer membrane autotransporter barrel domain-containing protein</fullName>
    </submittedName>
</protein>